<evidence type="ECO:0000259" key="8">
    <source>
        <dbReference type="Pfam" id="PF13193"/>
    </source>
</evidence>
<dbReference type="FunFam" id="3.40.50.12780:FF:000001">
    <property type="entry name" value="Acetyl-coenzyme A synthetase"/>
    <property type="match status" value="1"/>
</dbReference>
<comment type="caution">
    <text evidence="10">The sequence shown here is derived from an EMBL/GenBank/DDBJ whole genome shotgun (WGS) entry which is preliminary data.</text>
</comment>
<dbReference type="NCBIfam" id="TIGR02188">
    <property type="entry name" value="Ac_CoA_lig_AcsA"/>
    <property type="match status" value="1"/>
</dbReference>
<dbReference type="InterPro" id="IPR032387">
    <property type="entry name" value="ACAS_N"/>
</dbReference>
<dbReference type="CDD" id="cd05966">
    <property type="entry name" value="ACS"/>
    <property type="match status" value="1"/>
</dbReference>
<dbReference type="PANTHER" id="PTHR24095:SF14">
    <property type="entry name" value="ACETYL-COENZYME A SYNTHETASE 1"/>
    <property type="match status" value="1"/>
</dbReference>
<keyword evidence="2" id="KW-0436">Ligase</keyword>
<dbReference type="STRING" id="1225476.A1D18_01405"/>
<dbReference type="EC" id="6.2.1.1" evidence="6"/>
<dbReference type="GO" id="GO:0005524">
    <property type="term" value="F:ATP binding"/>
    <property type="evidence" value="ECO:0007669"/>
    <property type="project" value="UniProtKB-KW"/>
</dbReference>
<dbReference type="GO" id="GO:0016208">
    <property type="term" value="F:AMP binding"/>
    <property type="evidence" value="ECO:0007669"/>
    <property type="project" value="InterPro"/>
</dbReference>
<evidence type="ECO:0000256" key="2">
    <source>
        <dbReference type="ARBA" id="ARBA00022598"/>
    </source>
</evidence>
<dbReference type="GO" id="GO:0005829">
    <property type="term" value="C:cytosol"/>
    <property type="evidence" value="ECO:0007669"/>
    <property type="project" value="TreeGrafter"/>
</dbReference>
<dbReference type="Pfam" id="PF00501">
    <property type="entry name" value="AMP-binding"/>
    <property type="match status" value="1"/>
</dbReference>
<evidence type="ECO:0000256" key="4">
    <source>
        <dbReference type="ARBA" id="ARBA00022840"/>
    </source>
</evidence>
<dbReference type="GO" id="GO:0019427">
    <property type="term" value="P:acetyl-CoA biosynthetic process from acetate"/>
    <property type="evidence" value="ECO:0007669"/>
    <property type="project" value="UniProtKB-UniRule"/>
</dbReference>
<keyword evidence="4" id="KW-0067">ATP-binding</keyword>
<keyword evidence="3" id="KW-0547">Nucleotide-binding</keyword>
<evidence type="ECO:0000313" key="11">
    <source>
        <dbReference type="Proteomes" id="UP000183924"/>
    </source>
</evidence>
<evidence type="ECO:0000256" key="6">
    <source>
        <dbReference type="NCBIfam" id="TIGR02188"/>
    </source>
</evidence>
<feature type="domain" description="AMP-dependent synthetase/ligase" evidence="7">
    <location>
        <begin position="93"/>
        <end position="485"/>
    </location>
</feature>
<dbReference type="EMBL" id="LUKY01000030">
    <property type="protein sequence ID" value="OIZ95570.1"/>
    <property type="molecule type" value="Genomic_DNA"/>
</dbReference>
<evidence type="ECO:0000259" key="7">
    <source>
        <dbReference type="Pfam" id="PF00501"/>
    </source>
</evidence>
<protein>
    <recommendedName>
        <fullName evidence="6">Acetate--CoA ligase</fullName>
        <ecNumber evidence="6">6.2.1.1</ecNumber>
    </recommendedName>
</protein>
<dbReference type="InterPro" id="IPR020845">
    <property type="entry name" value="AMP-binding_CS"/>
</dbReference>
<evidence type="ECO:0000256" key="3">
    <source>
        <dbReference type="ARBA" id="ARBA00022741"/>
    </source>
</evidence>
<dbReference type="InterPro" id="IPR000873">
    <property type="entry name" value="AMP-dep_synth/lig_dom"/>
</dbReference>
<dbReference type="NCBIfam" id="NF001208">
    <property type="entry name" value="PRK00174.1"/>
    <property type="match status" value="1"/>
</dbReference>
<dbReference type="PROSITE" id="PS00455">
    <property type="entry name" value="AMP_BINDING"/>
    <property type="match status" value="1"/>
</dbReference>
<dbReference type="Gene3D" id="3.40.50.12780">
    <property type="entry name" value="N-terminal domain of ligase-like"/>
    <property type="match status" value="1"/>
</dbReference>
<dbReference type="InterPro" id="IPR011904">
    <property type="entry name" value="Ac_CoA_lig"/>
</dbReference>
<dbReference type="InterPro" id="IPR045851">
    <property type="entry name" value="AMP-bd_C_sf"/>
</dbReference>
<evidence type="ECO:0000313" key="10">
    <source>
        <dbReference type="EMBL" id="OIZ95570.1"/>
    </source>
</evidence>
<dbReference type="Proteomes" id="UP000183924">
    <property type="component" value="Unassembled WGS sequence"/>
</dbReference>
<name>A0A1J8NL04_9COXI</name>
<dbReference type="SUPFAM" id="SSF56801">
    <property type="entry name" value="Acetyl-CoA synthetase-like"/>
    <property type="match status" value="1"/>
</dbReference>
<organism evidence="10 11">
    <name type="scientific">Candidatus Rickettsiella isopodorum</name>
    <dbReference type="NCBI Taxonomy" id="1225476"/>
    <lineage>
        <taxon>Bacteria</taxon>
        <taxon>Pseudomonadati</taxon>
        <taxon>Pseudomonadota</taxon>
        <taxon>Gammaproteobacteria</taxon>
        <taxon>Legionellales</taxon>
        <taxon>Coxiellaceae</taxon>
        <taxon>Rickettsiella</taxon>
    </lineage>
</organism>
<dbReference type="Gene3D" id="3.30.300.30">
    <property type="match status" value="1"/>
</dbReference>
<evidence type="ECO:0000256" key="5">
    <source>
        <dbReference type="ARBA" id="ARBA00022990"/>
    </source>
</evidence>
<dbReference type="InterPro" id="IPR025110">
    <property type="entry name" value="AMP-bd_C"/>
</dbReference>
<dbReference type="AlphaFoldDB" id="A0A1J8NL04"/>
<dbReference type="OrthoDB" id="9803968at2"/>
<keyword evidence="11" id="KW-1185">Reference proteome</keyword>
<dbReference type="GO" id="GO:0003987">
    <property type="term" value="F:acetate-CoA ligase activity"/>
    <property type="evidence" value="ECO:0007669"/>
    <property type="project" value="UniProtKB-UniRule"/>
</dbReference>
<dbReference type="Pfam" id="PF13193">
    <property type="entry name" value="AMP-binding_C"/>
    <property type="match status" value="1"/>
</dbReference>
<proteinExistence type="inferred from homology"/>
<reference evidence="10 11" key="1">
    <citation type="submission" date="2016-03" db="EMBL/GenBank/DDBJ databases">
        <title>Comparative genomics of Rickettsiella.</title>
        <authorList>
            <person name="Chandler C."/>
            <person name="Wang Y."/>
        </authorList>
    </citation>
    <scope>NUCLEOTIDE SEQUENCE [LARGE SCALE GENOMIC DNA]</scope>
    <source>
        <strain evidence="10 11">RCFS May 2013</strain>
    </source>
</reference>
<sequence length="667" mass="75427">MSINESQTRDTLLNEIKIYPPSKNFSDHARINSMDQYEEIYRHSMEQPDQFWAHIAGELHWMQTWKSVLTWKEPYAKWFLEGKTNVSYNCLDRHLPHYAEKTALIWQGEPDEKRQLSYRELLQAVCQFSNGLKKLGIKKGDCITLYMPLIPELIIAVLACARLGSIHNVVFGGYSVQALESRIQDSNSKLVITADAAYRRGKIIPLKQVMDEALLSCPLVEKVIVYQRTQTEIPLKAHRDIGWHDVIAEVSDFCPAEPMDSEDTLFILYTSGSTGEPKGIFHSTGGYMVGAYYTSKIVFDLKPEDVYWCTADVGWITGHTYVVYGPLLNAATVFIYEGAPDWPKPDRFWQLIEEYKVNIFYTAPTAIRSFMKWGNEWVDKKDLSSLRLLGSVGEPLNPEAWLWYFEKIGNKQCPIVDTWWQTETGAIMIASIPGAIPTKPGSVAKPLPGVEVDIVDTATGLSVEQGKGGALIIRRPWPSMLRGIWNDPKRYESQYWGKVPHAYFSGDGARFDTENYIWIIGRTDDVIKVSGHRLGSAEIEAALDSYPAVAESAVVPIPDKITGQSIVAFVVLNNDVKKPKATLKAELINQVRVTIGAIALPKRLIFTVALPKTRSGKIMRRLLQDIAVNREIEQDTSTLEDFSVLKQIQEQQMQEQQNGESNNHYAE</sequence>
<feature type="domain" description="AMP-binding enzyme C-terminal" evidence="8">
    <location>
        <begin position="538"/>
        <end position="617"/>
    </location>
</feature>
<dbReference type="InterPro" id="IPR042099">
    <property type="entry name" value="ANL_N_sf"/>
</dbReference>
<accession>A0A1J8NL04</accession>
<keyword evidence="5" id="KW-0007">Acetylation</keyword>
<dbReference type="PANTHER" id="PTHR24095">
    <property type="entry name" value="ACETYL-COENZYME A SYNTHETASE"/>
    <property type="match status" value="1"/>
</dbReference>
<evidence type="ECO:0000259" key="9">
    <source>
        <dbReference type="Pfam" id="PF16177"/>
    </source>
</evidence>
<gene>
    <name evidence="10" type="ORF">A1D18_01405</name>
</gene>
<dbReference type="Pfam" id="PF16177">
    <property type="entry name" value="ACAS_N"/>
    <property type="match status" value="1"/>
</dbReference>
<evidence type="ECO:0000256" key="1">
    <source>
        <dbReference type="ARBA" id="ARBA00006432"/>
    </source>
</evidence>
<dbReference type="RefSeq" id="WP_071662041.1">
    <property type="nucleotide sequence ID" value="NZ_LUKY01000030.1"/>
</dbReference>
<comment type="similarity">
    <text evidence="1">Belongs to the ATP-dependent AMP-binding enzyme family.</text>
</comment>
<feature type="domain" description="Acetyl-coenzyme A synthetase N-terminal" evidence="9">
    <location>
        <begin position="37"/>
        <end position="90"/>
    </location>
</feature>